<organism evidence="3 4">
    <name type="scientific">Actinomadura soli</name>
    <dbReference type="NCBI Taxonomy" id="2508997"/>
    <lineage>
        <taxon>Bacteria</taxon>
        <taxon>Bacillati</taxon>
        <taxon>Actinomycetota</taxon>
        <taxon>Actinomycetes</taxon>
        <taxon>Streptosporangiales</taxon>
        <taxon>Thermomonosporaceae</taxon>
        <taxon>Actinomadura</taxon>
    </lineage>
</organism>
<feature type="region of interest" description="Disordered" evidence="1">
    <location>
        <begin position="80"/>
        <end position="100"/>
    </location>
</feature>
<evidence type="ECO:0000313" key="3">
    <source>
        <dbReference type="EMBL" id="TMQ99245.1"/>
    </source>
</evidence>
<keyword evidence="4" id="KW-1185">Reference proteome</keyword>
<evidence type="ECO:0000313" key="4">
    <source>
        <dbReference type="Proteomes" id="UP000309174"/>
    </source>
</evidence>
<sequence>MLEFASSTYWAAKKRESNPSARVVRDEMLKKEILRVWSGPGRGLYGARKVWGQLNREGVRVARCTVERLMRELGISGVTASRKRPRTTVPGADRPGDLLERDFTADRPDLRWVADITSWESHGSIRPHDLGAGRVSVEPSAGDH</sequence>
<feature type="domain" description="HTH-like" evidence="2">
    <location>
        <begin position="26"/>
        <end position="82"/>
    </location>
</feature>
<evidence type="ECO:0000259" key="2">
    <source>
        <dbReference type="Pfam" id="PF13276"/>
    </source>
</evidence>
<dbReference type="RefSeq" id="WP_138646287.1">
    <property type="nucleotide sequence ID" value="NZ_VCKW01000085.1"/>
</dbReference>
<comment type="caution">
    <text evidence="3">The sequence shown here is derived from an EMBL/GenBank/DDBJ whole genome shotgun (WGS) entry which is preliminary data.</text>
</comment>
<dbReference type="Proteomes" id="UP000309174">
    <property type="component" value="Unassembled WGS sequence"/>
</dbReference>
<evidence type="ECO:0000256" key="1">
    <source>
        <dbReference type="SAM" id="MobiDB-lite"/>
    </source>
</evidence>
<reference evidence="3 4" key="1">
    <citation type="submission" date="2019-05" db="EMBL/GenBank/DDBJ databases">
        <title>Draft genome sequence of Actinomadura sp. 14C53.</title>
        <authorList>
            <person name="Saricaoglu S."/>
            <person name="Isik K."/>
        </authorList>
    </citation>
    <scope>NUCLEOTIDE SEQUENCE [LARGE SCALE GENOMIC DNA]</scope>
    <source>
        <strain evidence="3 4">14C53</strain>
    </source>
</reference>
<accession>A0A5C4JAW5</accession>
<gene>
    <name evidence="3" type="ORF">ETD83_17995</name>
</gene>
<dbReference type="Pfam" id="PF13276">
    <property type="entry name" value="HTH_21"/>
    <property type="match status" value="1"/>
</dbReference>
<protein>
    <recommendedName>
        <fullName evidence="2">HTH-like domain-containing protein</fullName>
    </recommendedName>
</protein>
<dbReference type="AlphaFoldDB" id="A0A5C4JAW5"/>
<dbReference type="PANTHER" id="PTHR46889:SF4">
    <property type="entry name" value="TRANSPOSASE INSO FOR INSERTION SEQUENCE ELEMENT IS911B-RELATED"/>
    <property type="match status" value="1"/>
</dbReference>
<proteinExistence type="predicted"/>
<name>A0A5C4JAW5_9ACTN</name>
<dbReference type="PANTHER" id="PTHR46889">
    <property type="entry name" value="TRANSPOSASE INSF FOR INSERTION SEQUENCE IS3B-RELATED"/>
    <property type="match status" value="1"/>
</dbReference>
<dbReference type="OrthoDB" id="3254719at2"/>
<dbReference type="InterPro" id="IPR025948">
    <property type="entry name" value="HTH-like_dom"/>
</dbReference>
<dbReference type="InterPro" id="IPR050900">
    <property type="entry name" value="Transposase_IS3/IS150/IS904"/>
</dbReference>
<dbReference type="EMBL" id="VCKW01000085">
    <property type="protein sequence ID" value="TMQ99245.1"/>
    <property type="molecule type" value="Genomic_DNA"/>
</dbReference>